<sequence length="98" mass="11077">MGGMMMPSLARHQKPSHRLDFRLEDRRDSRGSKAITLEFCLLISAATTNFFSSTKTTFRSTLVFEVVQQLGALSALMACLAVRRFQVLRTYDSFSGCY</sequence>
<feature type="region of interest" description="Disordered" evidence="1">
    <location>
        <begin position="1"/>
        <end position="22"/>
    </location>
</feature>
<evidence type="ECO:0000313" key="3">
    <source>
        <dbReference type="Proteomes" id="UP000595437"/>
    </source>
</evidence>
<reference evidence="3" key="1">
    <citation type="submission" date="2021-01" db="EMBL/GenBank/DDBJ databases">
        <title>Caligus Genome Assembly.</title>
        <authorList>
            <person name="Gallardo-Escarate C."/>
        </authorList>
    </citation>
    <scope>NUCLEOTIDE SEQUENCE [LARGE SCALE GENOMIC DNA]</scope>
</reference>
<accession>A0A7T8KDT1</accession>
<name>A0A7T8KDT1_CALRO</name>
<proteinExistence type="predicted"/>
<keyword evidence="3" id="KW-1185">Reference proteome</keyword>
<organism evidence="2 3">
    <name type="scientific">Caligus rogercresseyi</name>
    <name type="common">Sea louse</name>
    <dbReference type="NCBI Taxonomy" id="217165"/>
    <lineage>
        <taxon>Eukaryota</taxon>
        <taxon>Metazoa</taxon>
        <taxon>Ecdysozoa</taxon>
        <taxon>Arthropoda</taxon>
        <taxon>Crustacea</taxon>
        <taxon>Multicrustacea</taxon>
        <taxon>Hexanauplia</taxon>
        <taxon>Copepoda</taxon>
        <taxon>Siphonostomatoida</taxon>
        <taxon>Caligidae</taxon>
        <taxon>Caligus</taxon>
    </lineage>
</organism>
<dbReference type="Proteomes" id="UP000595437">
    <property type="component" value="Chromosome 4"/>
</dbReference>
<protein>
    <submittedName>
        <fullName evidence="2">Uncharacterized protein</fullName>
    </submittedName>
</protein>
<evidence type="ECO:0000256" key="1">
    <source>
        <dbReference type="SAM" id="MobiDB-lite"/>
    </source>
</evidence>
<gene>
    <name evidence="2" type="ORF">FKW44_006747</name>
</gene>
<dbReference type="EMBL" id="CP045893">
    <property type="protein sequence ID" value="QQP54054.1"/>
    <property type="molecule type" value="Genomic_DNA"/>
</dbReference>
<evidence type="ECO:0000313" key="2">
    <source>
        <dbReference type="EMBL" id="QQP54054.1"/>
    </source>
</evidence>
<dbReference type="AlphaFoldDB" id="A0A7T8KDT1"/>